<evidence type="ECO:0000313" key="2">
    <source>
        <dbReference type="EMBL" id="KKL28214.1"/>
    </source>
</evidence>
<sequence>MGEPGRGHTLSLHGEYIAMQGQPREVKHLSTWRKR</sequence>
<protein>
    <submittedName>
        <fullName evidence="2">Uncharacterized protein</fullName>
    </submittedName>
</protein>
<name>A0A0F9C257_9ZZZZ</name>
<reference evidence="2" key="1">
    <citation type="journal article" date="2015" name="Nature">
        <title>Complex archaea that bridge the gap between prokaryotes and eukaryotes.</title>
        <authorList>
            <person name="Spang A."/>
            <person name="Saw J.H."/>
            <person name="Jorgensen S.L."/>
            <person name="Zaremba-Niedzwiedzka K."/>
            <person name="Martijn J."/>
            <person name="Lind A.E."/>
            <person name="van Eijk R."/>
            <person name="Schleper C."/>
            <person name="Guy L."/>
            <person name="Ettema T.J."/>
        </authorList>
    </citation>
    <scope>NUCLEOTIDE SEQUENCE</scope>
</reference>
<proteinExistence type="predicted"/>
<feature type="non-terminal residue" evidence="2">
    <location>
        <position position="35"/>
    </location>
</feature>
<feature type="region of interest" description="Disordered" evidence="1">
    <location>
        <begin position="1"/>
        <end position="35"/>
    </location>
</feature>
<accession>A0A0F9C257</accession>
<gene>
    <name evidence="2" type="ORF">LCGC14_2377370</name>
</gene>
<organism evidence="2">
    <name type="scientific">marine sediment metagenome</name>
    <dbReference type="NCBI Taxonomy" id="412755"/>
    <lineage>
        <taxon>unclassified sequences</taxon>
        <taxon>metagenomes</taxon>
        <taxon>ecological metagenomes</taxon>
    </lineage>
</organism>
<dbReference type="EMBL" id="LAZR01035177">
    <property type="protein sequence ID" value="KKL28214.1"/>
    <property type="molecule type" value="Genomic_DNA"/>
</dbReference>
<comment type="caution">
    <text evidence="2">The sequence shown here is derived from an EMBL/GenBank/DDBJ whole genome shotgun (WGS) entry which is preliminary data.</text>
</comment>
<evidence type="ECO:0000256" key="1">
    <source>
        <dbReference type="SAM" id="MobiDB-lite"/>
    </source>
</evidence>
<dbReference type="AlphaFoldDB" id="A0A0F9C257"/>